<organism evidence="8 9">
    <name type="scientific">Pseudothauera rhizosphaerae</name>
    <dbReference type="NCBI Taxonomy" id="2565932"/>
    <lineage>
        <taxon>Bacteria</taxon>
        <taxon>Pseudomonadati</taxon>
        <taxon>Pseudomonadota</taxon>
        <taxon>Betaproteobacteria</taxon>
        <taxon>Rhodocyclales</taxon>
        <taxon>Zoogloeaceae</taxon>
        <taxon>Pseudothauera</taxon>
    </lineage>
</organism>
<feature type="transmembrane region" description="Helical" evidence="6">
    <location>
        <begin position="380"/>
        <end position="401"/>
    </location>
</feature>
<feature type="transmembrane region" description="Helical" evidence="6">
    <location>
        <begin position="20"/>
        <end position="39"/>
    </location>
</feature>
<proteinExistence type="predicted"/>
<keyword evidence="2" id="KW-0813">Transport</keyword>
<accession>A0A4S4ARW7</accession>
<dbReference type="GO" id="GO:0016020">
    <property type="term" value="C:membrane"/>
    <property type="evidence" value="ECO:0007669"/>
    <property type="project" value="UniProtKB-SubCell"/>
</dbReference>
<dbReference type="InterPro" id="IPR036259">
    <property type="entry name" value="MFS_trans_sf"/>
</dbReference>
<dbReference type="InterPro" id="IPR052983">
    <property type="entry name" value="MFS_Riboflavin_Transporter"/>
</dbReference>
<feature type="transmembrane region" description="Helical" evidence="6">
    <location>
        <begin position="115"/>
        <end position="137"/>
    </location>
</feature>
<evidence type="ECO:0000313" key="9">
    <source>
        <dbReference type="Proteomes" id="UP000307956"/>
    </source>
</evidence>
<dbReference type="GO" id="GO:0022857">
    <property type="term" value="F:transmembrane transporter activity"/>
    <property type="evidence" value="ECO:0007669"/>
    <property type="project" value="InterPro"/>
</dbReference>
<evidence type="ECO:0000256" key="2">
    <source>
        <dbReference type="ARBA" id="ARBA00022448"/>
    </source>
</evidence>
<feature type="transmembrane region" description="Helical" evidence="6">
    <location>
        <begin position="59"/>
        <end position="78"/>
    </location>
</feature>
<protein>
    <submittedName>
        <fullName evidence="8">MFS transporter</fullName>
    </submittedName>
</protein>
<dbReference type="PANTHER" id="PTHR43385">
    <property type="entry name" value="RIBOFLAVIN TRANSPORTER RIBJ"/>
    <property type="match status" value="1"/>
</dbReference>
<evidence type="ECO:0000256" key="1">
    <source>
        <dbReference type="ARBA" id="ARBA00004141"/>
    </source>
</evidence>
<dbReference type="PROSITE" id="PS50850">
    <property type="entry name" value="MFS"/>
    <property type="match status" value="1"/>
</dbReference>
<sequence>MLASMSAPLPSSTAPRSRHLAAIVIALGLAQIATWGSLYYSVAVLAGPMAEGLGVSRSLVFGAFSAALGASGLASPWVGRAIDRLGGRRVLAGGSVLGALALAVLALAQGPVTLFAGWLLAGLAMAATLYDAAFPALSQVAGKAYRKALTALTLFGGFASTVYWPLAWSLESTLGWRATLGVFAAILLLVVLPLFWFGLQGAPVPAAPSAGPDTPAPQADAPAGPRFLWLCTAFAVSSFAISAIGAHVVGALGATRLPAAQAILAASLIGPAQVAGRVAELAFARRLVPIRVGMLSFGAMLLAMLLLWAAGTAPWLAFAFALLYGAANGAMTIVRGTVPAELFGRDAYGSLMGRIARPAFFAKAAAPLAVALLLANGNGYAPMAPLLAAVVGVALAAYLMAVDGRR</sequence>
<dbReference type="PANTHER" id="PTHR43385:SF1">
    <property type="entry name" value="RIBOFLAVIN TRANSPORTER RIBJ"/>
    <property type="match status" value="1"/>
</dbReference>
<feature type="transmembrane region" description="Helical" evidence="6">
    <location>
        <begin position="355"/>
        <end position="374"/>
    </location>
</feature>
<comment type="subcellular location">
    <subcellularLocation>
        <location evidence="1">Membrane</location>
        <topology evidence="1">Multi-pass membrane protein</topology>
    </subcellularLocation>
</comment>
<name>A0A4S4ARW7_9RHOO</name>
<evidence type="ECO:0000256" key="5">
    <source>
        <dbReference type="ARBA" id="ARBA00023136"/>
    </source>
</evidence>
<evidence type="ECO:0000256" key="4">
    <source>
        <dbReference type="ARBA" id="ARBA00022989"/>
    </source>
</evidence>
<feature type="transmembrane region" description="Helical" evidence="6">
    <location>
        <begin position="90"/>
        <end position="109"/>
    </location>
</feature>
<feature type="transmembrane region" description="Helical" evidence="6">
    <location>
        <begin position="178"/>
        <end position="199"/>
    </location>
</feature>
<keyword evidence="3 6" id="KW-0812">Transmembrane</keyword>
<dbReference type="InterPro" id="IPR011701">
    <property type="entry name" value="MFS"/>
</dbReference>
<evidence type="ECO:0000256" key="3">
    <source>
        <dbReference type="ARBA" id="ARBA00022692"/>
    </source>
</evidence>
<evidence type="ECO:0000256" key="6">
    <source>
        <dbReference type="SAM" id="Phobius"/>
    </source>
</evidence>
<evidence type="ECO:0000259" key="7">
    <source>
        <dbReference type="PROSITE" id="PS50850"/>
    </source>
</evidence>
<keyword evidence="4 6" id="KW-1133">Transmembrane helix</keyword>
<keyword evidence="9" id="KW-1185">Reference proteome</keyword>
<dbReference type="EMBL" id="SSOD01000004">
    <property type="protein sequence ID" value="THF62550.1"/>
    <property type="molecule type" value="Genomic_DNA"/>
</dbReference>
<dbReference type="Proteomes" id="UP000307956">
    <property type="component" value="Unassembled WGS sequence"/>
</dbReference>
<gene>
    <name evidence="8" type="ORF">E6O51_06170</name>
</gene>
<dbReference type="Pfam" id="PF07690">
    <property type="entry name" value="MFS_1"/>
    <property type="match status" value="1"/>
</dbReference>
<feature type="transmembrane region" description="Helical" evidence="6">
    <location>
        <begin position="258"/>
        <end position="276"/>
    </location>
</feature>
<feature type="transmembrane region" description="Helical" evidence="6">
    <location>
        <begin position="288"/>
        <end position="309"/>
    </location>
</feature>
<keyword evidence="5 6" id="KW-0472">Membrane</keyword>
<dbReference type="InterPro" id="IPR020846">
    <property type="entry name" value="MFS_dom"/>
</dbReference>
<dbReference type="SUPFAM" id="SSF103473">
    <property type="entry name" value="MFS general substrate transporter"/>
    <property type="match status" value="1"/>
</dbReference>
<feature type="domain" description="Major facilitator superfamily (MFS) profile" evidence="7">
    <location>
        <begin position="23"/>
        <end position="406"/>
    </location>
</feature>
<dbReference type="Gene3D" id="1.20.1250.20">
    <property type="entry name" value="MFS general substrate transporter like domains"/>
    <property type="match status" value="1"/>
</dbReference>
<dbReference type="AlphaFoldDB" id="A0A4S4ARW7"/>
<reference evidence="8 9" key="1">
    <citation type="submission" date="2019-04" db="EMBL/GenBank/DDBJ databases">
        <title>Azoarcus rhizosphaerae sp. nov. isolated from rhizosphere of Ficus religiosa.</title>
        <authorList>
            <person name="Lin S.-Y."/>
            <person name="Hameed A."/>
            <person name="Hsu Y.-H."/>
            <person name="Young C.-C."/>
        </authorList>
    </citation>
    <scope>NUCLEOTIDE SEQUENCE [LARGE SCALE GENOMIC DNA]</scope>
    <source>
        <strain evidence="8 9">CC-YHH848</strain>
    </source>
</reference>
<feature type="transmembrane region" description="Helical" evidence="6">
    <location>
        <begin position="149"/>
        <end position="166"/>
    </location>
</feature>
<feature type="transmembrane region" description="Helical" evidence="6">
    <location>
        <begin position="315"/>
        <end position="334"/>
    </location>
</feature>
<feature type="transmembrane region" description="Helical" evidence="6">
    <location>
        <begin position="227"/>
        <end position="252"/>
    </location>
</feature>
<evidence type="ECO:0000313" key="8">
    <source>
        <dbReference type="EMBL" id="THF62550.1"/>
    </source>
</evidence>
<dbReference type="OrthoDB" id="5966585at2"/>
<comment type="caution">
    <text evidence="8">The sequence shown here is derived from an EMBL/GenBank/DDBJ whole genome shotgun (WGS) entry which is preliminary data.</text>
</comment>